<comment type="caution">
    <text evidence="2">The sequence shown here is derived from an EMBL/GenBank/DDBJ whole genome shotgun (WGS) entry which is preliminary data.</text>
</comment>
<dbReference type="AlphaFoldDB" id="A0AAD8ADU0"/>
<sequence>FYTLNTIIIRRIASFCSKWLPRHIPKSLTVYFVKVKRIYSKAVPVNTAKKKISHSPDEDETEAQIRDLSEQRKRRDYR</sequence>
<evidence type="ECO:0000256" key="1">
    <source>
        <dbReference type="SAM" id="MobiDB-lite"/>
    </source>
</evidence>
<feature type="non-terminal residue" evidence="2">
    <location>
        <position position="1"/>
    </location>
</feature>
<dbReference type="EMBL" id="JASPKZ010001961">
    <property type="protein sequence ID" value="KAJ9596776.1"/>
    <property type="molecule type" value="Genomic_DNA"/>
</dbReference>
<evidence type="ECO:0000313" key="2">
    <source>
        <dbReference type="EMBL" id="KAJ9596776.1"/>
    </source>
</evidence>
<accession>A0AAD8ADU0</accession>
<dbReference type="Proteomes" id="UP001233999">
    <property type="component" value="Unassembled WGS sequence"/>
</dbReference>
<name>A0AAD8ADU0_DIPPU</name>
<proteinExistence type="predicted"/>
<keyword evidence="3" id="KW-1185">Reference proteome</keyword>
<feature type="non-terminal residue" evidence="2">
    <location>
        <position position="78"/>
    </location>
</feature>
<protein>
    <submittedName>
        <fullName evidence="2">Uncharacterized protein</fullName>
    </submittedName>
</protein>
<feature type="compositionally biased region" description="Basic and acidic residues" evidence="1">
    <location>
        <begin position="63"/>
        <end position="78"/>
    </location>
</feature>
<feature type="region of interest" description="Disordered" evidence="1">
    <location>
        <begin position="47"/>
        <end position="78"/>
    </location>
</feature>
<reference evidence="2" key="1">
    <citation type="journal article" date="2023" name="IScience">
        <title>Live-bearing cockroach genome reveals convergent evolutionary mechanisms linked to viviparity in insects and beyond.</title>
        <authorList>
            <person name="Fouks B."/>
            <person name="Harrison M.C."/>
            <person name="Mikhailova A.A."/>
            <person name="Marchal E."/>
            <person name="English S."/>
            <person name="Carruthers M."/>
            <person name="Jennings E.C."/>
            <person name="Chiamaka E.L."/>
            <person name="Frigard R.A."/>
            <person name="Pippel M."/>
            <person name="Attardo G.M."/>
            <person name="Benoit J.B."/>
            <person name="Bornberg-Bauer E."/>
            <person name="Tobe S.S."/>
        </authorList>
    </citation>
    <scope>NUCLEOTIDE SEQUENCE</scope>
    <source>
        <strain evidence="2">Stay&amp;Tobe</strain>
    </source>
</reference>
<evidence type="ECO:0000313" key="3">
    <source>
        <dbReference type="Proteomes" id="UP001233999"/>
    </source>
</evidence>
<gene>
    <name evidence="2" type="ORF">L9F63_012207</name>
</gene>
<reference evidence="2" key="2">
    <citation type="submission" date="2023-05" db="EMBL/GenBank/DDBJ databases">
        <authorList>
            <person name="Fouks B."/>
        </authorList>
    </citation>
    <scope>NUCLEOTIDE SEQUENCE</scope>
    <source>
        <strain evidence="2">Stay&amp;Tobe</strain>
        <tissue evidence="2">Testes</tissue>
    </source>
</reference>
<organism evidence="2 3">
    <name type="scientific">Diploptera punctata</name>
    <name type="common">Pacific beetle cockroach</name>
    <dbReference type="NCBI Taxonomy" id="6984"/>
    <lineage>
        <taxon>Eukaryota</taxon>
        <taxon>Metazoa</taxon>
        <taxon>Ecdysozoa</taxon>
        <taxon>Arthropoda</taxon>
        <taxon>Hexapoda</taxon>
        <taxon>Insecta</taxon>
        <taxon>Pterygota</taxon>
        <taxon>Neoptera</taxon>
        <taxon>Polyneoptera</taxon>
        <taxon>Dictyoptera</taxon>
        <taxon>Blattodea</taxon>
        <taxon>Blaberoidea</taxon>
        <taxon>Blaberidae</taxon>
        <taxon>Diplopterinae</taxon>
        <taxon>Diploptera</taxon>
    </lineage>
</organism>